<keyword evidence="2" id="KW-0808">Transferase</keyword>
<feature type="non-terminal residue" evidence="2">
    <location>
        <position position="1"/>
    </location>
</feature>
<feature type="non-terminal residue" evidence="2">
    <location>
        <position position="66"/>
    </location>
</feature>
<accession>A0A1A8U4M7</accession>
<feature type="region of interest" description="Disordered" evidence="1">
    <location>
        <begin position="1"/>
        <end position="66"/>
    </location>
</feature>
<dbReference type="EMBL" id="HAEJ01002593">
    <property type="protein sequence ID" value="SBS43050.1"/>
    <property type="molecule type" value="Transcribed_RNA"/>
</dbReference>
<reference evidence="2" key="1">
    <citation type="submission" date="2016-05" db="EMBL/GenBank/DDBJ databases">
        <authorList>
            <person name="Lavstsen T."/>
            <person name="Jespersen J.S."/>
        </authorList>
    </citation>
    <scope>NUCLEOTIDE SEQUENCE</scope>
    <source>
        <tissue evidence="2">Brain</tissue>
    </source>
</reference>
<sequence>VSHFCCPASEEEAETRGSFQAGEDKVPGCQNIPGGDENGQQQEELSDPPGQVERVYCGRRSEVRKT</sequence>
<evidence type="ECO:0000256" key="1">
    <source>
        <dbReference type="SAM" id="MobiDB-lite"/>
    </source>
</evidence>
<dbReference type="GO" id="GO:0016740">
    <property type="term" value="F:transferase activity"/>
    <property type="evidence" value="ECO:0007669"/>
    <property type="project" value="UniProtKB-KW"/>
</dbReference>
<dbReference type="AlphaFoldDB" id="A0A1A8U4M7"/>
<proteinExistence type="predicted"/>
<gene>
    <name evidence="2" type="primary">DNTT</name>
</gene>
<name>A0A1A8U4M7_NOTFU</name>
<protein>
    <submittedName>
        <fullName evidence="2">Deoxynucleotidyltransferase, terminal</fullName>
    </submittedName>
</protein>
<reference evidence="2" key="2">
    <citation type="submission" date="2016-06" db="EMBL/GenBank/DDBJ databases">
        <title>The genome of a short-lived fish provides insights into sex chromosome evolution and the genetic control of aging.</title>
        <authorList>
            <person name="Reichwald K."/>
            <person name="Felder M."/>
            <person name="Petzold A."/>
            <person name="Koch P."/>
            <person name="Groth M."/>
            <person name="Platzer M."/>
        </authorList>
    </citation>
    <scope>NUCLEOTIDE SEQUENCE</scope>
    <source>
        <tissue evidence="2">Brain</tissue>
    </source>
</reference>
<organism evidence="2">
    <name type="scientific">Nothobranchius furzeri</name>
    <name type="common">Turquoise killifish</name>
    <dbReference type="NCBI Taxonomy" id="105023"/>
    <lineage>
        <taxon>Eukaryota</taxon>
        <taxon>Metazoa</taxon>
        <taxon>Chordata</taxon>
        <taxon>Craniata</taxon>
        <taxon>Vertebrata</taxon>
        <taxon>Euteleostomi</taxon>
        <taxon>Actinopterygii</taxon>
        <taxon>Neopterygii</taxon>
        <taxon>Teleostei</taxon>
        <taxon>Neoteleostei</taxon>
        <taxon>Acanthomorphata</taxon>
        <taxon>Ovalentaria</taxon>
        <taxon>Atherinomorphae</taxon>
        <taxon>Cyprinodontiformes</taxon>
        <taxon>Nothobranchiidae</taxon>
        <taxon>Nothobranchius</taxon>
    </lineage>
</organism>
<evidence type="ECO:0000313" key="2">
    <source>
        <dbReference type="EMBL" id="SBS43050.1"/>
    </source>
</evidence>